<comment type="similarity">
    <text evidence="1">Belongs to the GCN1 family.</text>
</comment>
<dbReference type="GO" id="GO:0034198">
    <property type="term" value="P:cellular response to amino acid starvation"/>
    <property type="evidence" value="ECO:0007669"/>
    <property type="project" value="TreeGrafter"/>
</dbReference>
<dbReference type="GO" id="GO:0006417">
    <property type="term" value="P:regulation of translation"/>
    <property type="evidence" value="ECO:0007669"/>
    <property type="project" value="TreeGrafter"/>
</dbReference>
<feature type="repeat" description="HEAT" evidence="3">
    <location>
        <begin position="1539"/>
        <end position="1577"/>
    </location>
</feature>
<evidence type="ECO:0000313" key="5">
    <source>
        <dbReference type="EMBL" id="KAJ8104255.1"/>
    </source>
</evidence>
<dbReference type="Pfam" id="PF24987">
    <property type="entry name" value="HEAT_EF3_N"/>
    <property type="match status" value="2"/>
</dbReference>
<dbReference type="InterPro" id="IPR056810">
    <property type="entry name" value="GNC1-like_N"/>
</dbReference>
<dbReference type="Pfam" id="PF23271">
    <property type="entry name" value="HEAT_GCN1"/>
    <property type="match status" value="1"/>
</dbReference>
<feature type="domain" description="TOG" evidence="4">
    <location>
        <begin position="1683"/>
        <end position="1944"/>
    </location>
</feature>
<dbReference type="InterPro" id="IPR016024">
    <property type="entry name" value="ARM-type_fold"/>
</dbReference>
<dbReference type="Pfam" id="PF24916">
    <property type="entry name" value="HEAT_GCN1_fung"/>
    <property type="match status" value="1"/>
</dbReference>
<feature type="repeat" description="HEAT" evidence="3">
    <location>
        <begin position="1460"/>
        <end position="1498"/>
    </location>
</feature>
<dbReference type="InterPro" id="IPR021133">
    <property type="entry name" value="HEAT_type_2"/>
</dbReference>
<dbReference type="InterPro" id="IPR057546">
    <property type="entry name" value="HEAT_GCN1"/>
</dbReference>
<dbReference type="GO" id="GO:0005829">
    <property type="term" value="C:cytosol"/>
    <property type="evidence" value="ECO:0007669"/>
    <property type="project" value="TreeGrafter"/>
</dbReference>
<dbReference type="GeneID" id="80879874"/>
<dbReference type="SMART" id="SM01349">
    <property type="entry name" value="TOG"/>
    <property type="match status" value="2"/>
</dbReference>
<feature type="repeat" description="HEAT" evidence="3">
    <location>
        <begin position="1651"/>
        <end position="1696"/>
    </location>
</feature>
<dbReference type="InterPro" id="IPR056809">
    <property type="entry name" value="HEAT_GCN1_fung"/>
</dbReference>
<dbReference type="Gene3D" id="1.25.10.10">
    <property type="entry name" value="Leucine-rich Repeat Variant"/>
    <property type="match status" value="6"/>
</dbReference>
<evidence type="ECO:0000259" key="4">
    <source>
        <dbReference type="SMART" id="SM01349"/>
    </source>
</evidence>
<dbReference type="InterPro" id="IPR011989">
    <property type="entry name" value="ARM-like"/>
</dbReference>
<keyword evidence="2" id="KW-0677">Repeat</keyword>
<dbReference type="Pfam" id="PF24993">
    <property type="entry name" value="GNC1_N"/>
    <property type="match status" value="1"/>
</dbReference>
<dbReference type="InterPro" id="IPR034085">
    <property type="entry name" value="TOG"/>
</dbReference>
<organism evidence="5 6">
    <name type="scientific">Lipomyces tetrasporus</name>
    <dbReference type="NCBI Taxonomy" id="54092"/>
    <lineage>
        <taxon>Eukaryota</taxon>
        <taxon>Fungi</taxon>
        <taxon>Dikarya</taxon>
        <taxon>Ascomycota</taxon>
        <taxon>Saccharomycotina</taxon>
        <taxon>Lipomycetes</taxon>
        <taxon>Lipomycetales</taxon>
        <taxon>Lipomycetaceae</taxon>
        <taxon>Lipomyces</taxon>
    </lineage>
</organism>
<evidence type="ECO:0000256" key="2">
    <source>
        <dbReference type="ARBA" id="ARBA00022737"/>
    </source>
</evidence>
<dbReference type="PROSITE" id="PS50077">
    <property type="entry name" value="HEAT_REPEAT"/>
    <property type="match status" value="5"/>
</dbReference>
<dbReference type="Pfam" id="PF24984">
    <property type="entry name" value="HEAT_EF3_GNC1"/>
    <property type="match status" value="1"/>
</dbReference>
<name>A0AAD7QZC3_9ASCO</name>
<dbReference type="Proteomes" id="UP001217417">
    <property type="component" value="Unassembled WGS sequence"/>
</dbReference>
<dbReference type="SUPFAM" id="SSF48371">
    <property type="entry name" value="ARM repeat"/>
    <property type="match status" value="3"/>
</dbReference>
<dbReference type="GO" id="GO:0019887">
    <property type="term" value="F:protein kinase regulator activity"/>
    <property type="evidence" value="ECO:0007669"/>
    <property type="project" value="TreeGrafter"/>
</dbReference>
<dbReference type="PANTHER" id="PTHR23346">
    <property type="entry name" value="TRANSLATIONAL ACTIVATOR GCN1-RELATED"/>
    <property type="match status" value="1"/>
</dbReference>
<reference evidence="5" key="1">
    <citation type="submission" date="2023-03" db="EMBL/GenBank/DDBJ databases">
        <title>Near-Complete genome sequence of Lipomyces tetrasporous NRRL Y-64009, an oleaginous yeast capable of growing on lignocellulosic hydrolysates.</title>
        <authorList>
            <consortium name="Lawrence Berkeley National Laboratory"/>
            <person name="Jagtap S.S."/>
            <person name="Liu J.-J."/>
            <person name="Walukiewicz H.E."/>
            <person name="Pangilinan J."/>
            <person name="Lipzen A."/>
            <person name="Ahrendt S."/>
            <person name="Koriabine M."/>
            <person name="Cobaugh K."/>
            <person name="Salamov A."/>
            <person name="Yoshinaga Y."/>
            <person name="Ng V."/>
            <person name="Daum C."/>
            <person name="Grigoriev I.V."/>
            <person name="Slininger P.J."/>
            <person name="Dien B.S."/>
            <person name="Jin Y.-S."/>
            <person name="Rao C.V."/>
        </authorList>
    </citation>
    <scope>NUCLEOTIDE SEQUENCE</scope>
    <source>
        <strain evidence="5">NRRL Y-64009</strain>
    </source>
</reference>
<feature type="domain" description="TOG" evidence="4">
    <location>
        <begin position="1361"/>
        <end position="1598"/>
    </location>
</feature>
<dbReference type="InterPro" id="IPR022716">
    <property type="entry name" value="Gcn1_N"/>
</dbReference>
<sequence>MDCKAGESATAWKDLRSIALTEVLSSSTNKRVQLFTAVASAAKAKEVAPDLLLIIHLIFSTCALYEDHASRMAVIHALRTVLESNLPMVTDAFVPALKRESEKKGMATADYFVLLEWTNETIDILSKHDDDLSVYNKWLTDLVTIQAVCLDECLSSASDKKRRLAVAAQKSTKMALVSELTTVEDSCGKYLDLLVSKTSKLTSASLIGILTSAVAELKVNQQAYNVVQERRSEIYAFYVREILGSKLSVRPHNARALNRFFEEFLTNDDLNKDIAAPFERAILRAPEVVLGPVSLQLVESFSPSVDCSAAVLNHLVNPLLSALKSSKDVVREHSAQTLSALFRKCRDEEIVTKIANELLTPLKSSKVTVPEQRAMYAQALMSLPQSNSLSQSVPSGLLTIAAKEMNELAMSTIVTSIFYHIKTGLESDTGFGKDVLDSILKGLASKPANLRRFWVMALGDFALSVNKKSPKPVLDFLKELVPALLDSWKEVNTNPTAAVQSKIIVSGYIVTAILTPLGSLKNAAIDGVLAKAKIIDAVFTFAPKPSFLLFDRIYTKLATPEEQLWGIRALVATAADVEANKDSGTAWALAFLYFVTSSAVDSRVRLQAASALTEAYCARPSVISKIVISALWRWMKQLEDPSAKEQSPAISSSSLKRLRIVLQAITPIDAQVPIEMLQNQLVEMVVLTHHHLLESAQDWITLCQRVKIDPGELVTDKARELQTALIASATKDAPSEYTIDATMRAAATLAFVSPDVVAPSLRDMFVDDLNPTRLDGITDEDVRIWLTPDGVLCVDVLNKNNEKYAVDKNTKDYATLKWEADVRAELAKKAAPTRKKLTKDEQAKVNEQLAKEKAIRDRVQNAFVHVRRGVKLIHFLCAGTNNGPEIWFPRATNALVVVLRNNISLILGSSGVDTFLELSESLNPRLGPLRKFVGVALLRAIGITDVPESLAEEPLRELVTRVLYRLRFLSEQIPLDAISLIYVLPLILLVCAKKGIDCANAEEKDEQLMLAIETLTLHTEICKFPGTTGYKFLNRLVANTSVPRLEVLNAVISLMTSYPARNKAAKECLLGICQSMAMNITDAELNVLLEATISGDSFVRAAVLEAVDAEFEISQIGYSNELWIACHDENELNAKVANSIWDENDLDIDEATPIKVLPFLENLDAQIRNATSRAVADALEQEMSDKPTLFRDVFHALVELYRVRAKPPATIYDEFGMVVKSSLEQRDPWEVRSGIAATFKEIAPAFPESELSDFVRFLVDDGPLGDKDANVRQQMQEAGVLILNLQAKNQVDSLMPMLEACLSAKHTGSDVQDRVKECAIVLYGTLARHLDDDARLPPIIDRLITTLKVPSENVQFAVSESLPPLIKRVDGAKVGEYVEKLLKQLFGANRYSERRGAAFGVAGIVKGAGISAIADYDIIRSLTIALEDKKDPKKRQGVQFAFETLSMTLGRYFEPYVIEILPLLLSSLGDGSLEVREATADAAKEIMKHTTSYGIKQLIPLTLESFNQTQWRSKKGSVELLGAMAYLDPRQLSESLSSIIPEIVGALNDTHKEVRRAASLSLQRFGEVISNPEIQSLVPLLLKAISDPTKYVDEALDSLLKTSFVHYIDAPSLALIIYILHRGLRDRSASTKRKACQIVGNMASLTDSKDLVPYLNSLVAELEVSMVDPVPPTRATASRALGSLIEKLGEEQMPDLIPKLLNMLRADDNEGDRLGAAQALSEAVSGLGVRKLEELLPAILKNVSSPKANIRESFMNLMIFLPAAFGNNFSPYLARVIPPILAGLADDVEPIRETSLRAGRMIVKNYATRAVDLLLPELERGLSDESYRIRLSSIELTGDLLFQITGINGKSTQPEDEEEETMGGEVHGSLREVLGQERRDRILAALYVCRSDVTAVVRNAAVEVWKSLVPNTPRTVKDILPVLSQLIIRRLSSSDDDQRENASQTLSDLVRRFGESLLTQFLPTLESGLFTNDPDLKQGICVALSELIEATPPEILASHEGALMAFVRSALVDSDANVREAAAHTFDTLHEIFGGAAVNQILPHLLNLLQTDGQSEYALAAFKEIMSMKSHVIFPVLIPVLLKAPVTAFNARALGSLAEVAGSALYEHLEKIINALFGTLLDSEDTDGDRDVNDAIDTIVASIDDEEGVELVMDIFIGLAHDGSPKKRSCVFDHMAVYFEATDVDDYSEYAQQWLTEGLASLDDDVQDVVVSAWKCLSILVTKLHKDELLELVISTSKQLKDVGSPGTDMAGFALPRGPNAILPIFSQGLMYGTSDQREHAARGIAYIVQRTPADVLRPFVTQIVGPLIRTVGERFPPEVKIAILDALAVLLAKIPAFLRPFLPQLQRTFTKSLTDSTGEGLHESAQKALDVLASIQPARK</sequence>
<proteinExistence type="inferred from homology"/>
<dbReference type="EMBL" id="JARPMG010000001">
    <property type="protein sequence ID" value="KAJ8104255.1"/>
    <property type="molecule type" value="Genomic_DNA"/>
</dbReference>
<evidence type="ECO:0000313" key="6">
    <source>
        <dbReference type="Proteomes" id="UP001217417"/>
    </source>
</evidence>
<accession>A0AAD7QZC3</accession>
<evidence type="ECO:0000256" key="1">
    <source>
        <dbReference type="ARBA" id="ARBA00007366"/>
    </source>
</evidence>
<feature type="repeat" description="HEAT" evidence="3">
    <location>
        <begin position="1696"/>
        <end position="1735"/>
    </location>
</feature>
<dbReference type="RefSeq" id="XP_056047705.1">
    <property type="nucleotide sequence ID" value="XM_056184708.1"/>
</dbReference>
<keyword evidence="6" id="KW-1185">Reference proteome</keyword>
<feature type="repeat" description="HEAT" evidence="3">
    <location>
        <begin position="2003"/>
        <end position="2040"/>
    </location>
</feature>
<gene>
    <name evidence="5" type="ORF">POJ06DRAFT_16519</name>
</gene>
<evidence type="ECO:0000256" key="3">
    <source>
        <dbReference type="PROSITE-ProRule" id="PRU00103"/>
    </source>
</evidence>
<dbReference type="Pfam" id="PF12074">
    <property type="entry name" value="Gcn1_N"/>
    <property type="match status" value="1"/>
</dbReference>
<dbReference type="PANTHER" id="PTHR23346:SF7">
    <property type="entry name" value="STALLED RIBOSOME SENSOR GCN1"/>
    <property type="match status" value="1"/>
</dbReference>
<comment type="caution">
    <text evidence="5">The sequence shown here is derived from an EMBL/GenBank/DDBJ whole genome shotgun (WGS) entry which is preliminary data.</text>
</comment>
<protein>
    <submittedName>
        <fullName evidence="5">Armadillo-type protein</fullName>
    </submittedName>
</protein>